<dbReference type="InterPro" id="IPR024445">
    <property type="entry name" value="Tnp_ISXO2-like"/>
</dbReference>
<gene>
    <name evidence="2" type="ORF">OCBIM_22031182mg</name>
</gene>
<dbReference type="AlphaFoldDB" id="A0A0L8IH71"/>
<protein>
    <recommendedName>
        <fullName evidence="1">ISXO2-like transposase domain-containing protein</fullName>
    </recommendedName>
</protein>
<feature type="domain" description="ISXO2-like transposase" evidence="1">
    <location>
        <begin position="42"/>
        <end position="94"/>
    </location>
</feature>
<organism evidence="2">
    <name type="scientific">Octopus bimaculoides</name>
    <name type="common">California two-spotted octopus</name>
    <dbReference type="NCBI Taxonomy" id="37653"/>
    <lineage>
        <taxon>Eukaryota</taxon>
        <taxon>Metazoa</taxon>
        <taxon>Spiralia</taxon>
        <taxon>Lophotrochozoa</taxon>
        <taxon>Mollusca</taxon>
        <taxon>Cephalopoda</taxon>
        <taxon>Coleoidea</taxon>
        <taxon>Octopodiformes</taxon>
        <taxon>Octopoda</taxon>
        <taxon>Incirrata</taxon>
        <taxon>Octopodidae</taxon>
        <taxon>Octopus</taxon>
    </lineage>
</organism>
<dbReference type="PANTHER" id="PTHR47163">
    <property type="entry name" value="DDE_TNP_IS1595 DOMAIN-CONTAINING PROTEIN"/>
    <property type="match status" value="1"/>
</dbReference>
<proteinExistence type="predicted"/>
<feature type="non-terminal residue" evidence="2">
    <location>
        <position position="107"/>
    </location>
</feature>
<dbReference type="PANTHER" id="PTHR47163:SF2">
    <property type="entry name" value="SI:DKEY-17M8.2"/>
    <property type="match status" value="1"/>
</dbReference>
<evidence type="ECO:0000259" key="1">
    <source>
        <dbReference type="Pfam" id="PF12762"/>
    </source>
</evidence>
<dbReference type="Pfam" id="PF12762">
    <property type="entry name" value="DDE_Tnp_IS1595"/>
    <property type="match status" value="1"/>
</dbReference>
<dbReference type="EMBL" id="KQ415722">
    <property type="protein sequence ID" value="KOG00826.1"/>
    <property type="molecule type" value="Genomic_DNA"/>
</dbReference>
<evidence type="ECO:0000313" key="2">
    <source>
        <dbReference type="EMBL" id="KOG00826.1"/>
    </source>
</evidence>
<sequence>MFVRQNYCRIKLPFGGPDHRVEIDESLFFNSKNNVGRMCRKIWVVGSDRSTETLENLIRQNALPGTTVMTDNSANYCNPHILGYIHHTVNHSQNFIERSPGHVKIGG</sequence>
<accession>A0A0L8IH71</accession>
<dbReference type="InterPro" id="IPR053164">
    <property type="entry name" value="IS1016-like_transposase"/>
</dbReference>
<reference evidence="2" key="1">
    <citation type="submission" date="2015-07" db="EMBL/GenBank/DDBJ databases">
        <title>MeaNS - Measles Nucleotide Surveillance Program.</title>
        <authorList>
            <person name="Tran T."/>
            <person name="Druce J."/>
        </authorList>
    </citation>
    <scope>NUCLEOTIDE SEQUENCE</scope>
    <source>
        <strain evidence="2">UCB-OBI-ISO-001</strain>
        <tissue evidence="2">Gonad</tissue>
    </source>
</reference>
<name>A0A0L8IH71_OCTBM</name>